<dbReference type="Gene3D" id="2.30.110.50">
    <property type="match status" value="1"/>
</dbReference>
<evidence type="ECO:0000313" key="2">
    <source>
        <dbReference type="Proteomes" id="UP000295765"/>
    </source>
</evidence>
<proteinExistence type="predicted"/>
<sequence length="361" mass="39302">MTDPLYYSTAPVFSVDGTVKGELARDLLRLEVEEDTAGLRTLMASFIAQGPQSGEAAEVQLYLDGAVLDFGRRLSVSIGPPDGARRIFDGVISALEADFAGGRVPRVAVFAEDALMKLRMTRRSRTWERMSDADIASEIAGLHGLSAAADADGPTWDVVQQWNQSDLAFLRERARLIGAELWCADDTLHFATRDQRTATELTLVQGGDLLGARLRADLAHQRLSVKVGGFDAGARERIDEEGAEDAVQAEVSGGRTGIAVLGEVFSEAATFRVREVPLETAEARAIARAELLRRARRFVTVGGTTRGTPDLMVGSRLRLERVGPPFEGDGYYVTRVRHTYDLTDGHRTHFEAERATIGVTS</sequence>
<evidence type="ECO:0000313" key="1">
    <source>
        <dbReference type="EMBL" id="TCO80641.1"/>
    </source>
</evidence>
<gene>
    <name evidence="1" type="ORF">EV699_113119</name>
</gene>
<dbReference type="EMBL" id="SLWY01000013">
    <property type="protein sequence ID" value="TCO80641.1"/>
    <property type="molecule type" value="Genomic_DNA"/>
</dbReference>
<comment type="caution">
    <text evidence="1">The sequence shown here is derived from an EMBL/GenBank/DDBJ whole genome shotgun (WGS) entry which is preliminary data.</text>
</comment>
<dbReference type="SUPFAM" id="SSF69279">
    <property type="entry name" value="Phage tail proteins"/>
    <property type="match status" value="1"/>
</dbReference>
<dbReference type="Proteomes" id="UP000295765">
    <property type="component" value="Unassembled WGS sequence"/>
</dbReference>
<protein>
    <submittedName>
        <fullName evidence="1">Late control gene D protein (GPD)</fullName>
    </submittedName>
</protein>
<dbReference type="Gene3D" id="3.55.50.10">
    <property type="entry name" value="Baseplate protein-like domains"/>
    <property type="match status" value="1"/>
</dbReference>
<dbReference type="OrthoDB" id="4070623at2"/>
<name>A0A4R2L0U4_9GAMM</name>
<accession>A0A4R2L0U4</accession>
<dbReference type="RefSeq" id="WP_132543331.1">
    <property type="nucleotide sequence ID" value="NZ_SLWY01000013.1"/>
</dbReference>
<organism evidence="1 2">
    <name type="scientific">Plasticicumulans lactativorans</name>
    <dbReference type="NCBI Taxonomy" id="1133106"/>
    <lineage>
        <taxon>Bacteria</taxon>
        <taxon>Pseudomonadati</taxon>
        <taxon>Pseudomonadota</taxon>
        <taxon>Gammaproteobacteria</taxon>
        <taxon>Candidatus Competibacteraceae</taxon>
        <taxon>Plasticicumulans</taxon>
    </lineage>
</organism>
<keyword evidence="2" id="KW-1185">Reference proteome</keyword>
<dbReference type="AlphaFoldDB" id="A0A4R2L0U4"/>
<dbReference type="Pfam" id="PF05954">
    <property type="entry name" value="Phage_GPD"/>
    <property type="match status" value="1"/>
</dbReference>
<reference evidence="1 2" key="1">
    <citation type="submission" date="2019-03" db="EMBL/GenBank/DDBJ databases">
        <title>Genomic Encyclopedia of Type Strains, Phase IV (KMG-IV): sequencing the most valuable type-strain genomes for metagenomic binning, comparative biology and taxonomic classification.</title>
        <authorList>
            <person name="Goeker M."/>
        </authorList>
    </citation>
    <scope>NUCLEOTIDE SEQUENCE [LARGE SCALE GENOMIC DNA]</scope>
    <source>
        <strain evidence="1 2">DSM 25287</strain>
    </source>
</reference>